<dbReference type="OrthoDB" id="5061070at2759"/>
<reference evidence="2 3" key="1">
    <citation type="submission" date="2017-09" db="EMBL/GenBank/DDBJ databases">
        <title>WGS assembly of Aquilegia coerulea Goldsmith.</title>
        <authorList>
            <person name="Hodges S."/>
            <person name="Kramer E."/>
            <person name="Nordborg M."/>
            <person name="Tomkins J."/>
            <person name="Borevitz J."/>
            <person name="Derieg N."/>
            <person name="Yan J."/>
            <person name="Mihaltcheva S."/>
            <person name="Hayes R.D."/>
            <person name="Rokhsar D."/>
        </authorList>
    </citation>
    <scope>NUCLEOTIDE SEQUENCE [LARGE SCALE GENOMIC DNA]</scope>
    <source>
        <strain evidence="3">cv. Goldsmith</strain>
    </source>
</reference>
<evidence type="ECO:0000313" key="3">
    <source>
        <dbReference type="Proteomes" id="UP000230069"/>
    </source>
</evidence>
<accession>A0A2G5C3Q4</accession>
<gene>
    <name evidence="2" type="ORF">AQUCO_10300009v1</name>
</gene>
<dbReference type="STRING" id="218851.A0A2G5C3Q4"/>
<name>A0A2G5C3Q4_AQUCA</name>
<keyword evidence="3" id="KW-1185">Reference proteome</keyword>
<sequence>MVHAASISGHIGALVDGAANLDPGQWGKTTNEEHSERGVGNWPGVTTNIKPPNSTLKLYGGAAFERVMHEFCFATYSIECSQVSREKVRITSFNRITPIS</sequence>
<dbReference type="AlphaFoldDB" id="A0A2G5C3Q4"/>
<evidence type="ECO:0000313" key="2">
    <source>
        <dbReference type="EMBL" id="PIA25918.1"/>
    </source>
</evidence>
<protein>
    <submittedName>
        <fullName evidence="2">Uncharacterized protein</fullName>
    </submittedName>
</protein>
<dbReference type="Proteomes" id="UP000230069">
    <property type="component" value="Unassembled WGS sequence"/>
</dbReference>
<dbReference type="EMBL" id="KZ305119">
    <property type="protein sequence ID" value="PIA25918.1"/>
    <property type="molecule type" value="Genomic_DNA"/>
</dbReference>
<organism evidence="2 3">
    <name type="scientific">Aquilegia coerulea</name>
    <name type="common">Rocky mountain columbine</name>
    <dbReference type="NCBI Taxonomy" id="218851"/>
    <lineage>
        <taxon>Eukaryota</taxon>
        <taxon>Viridiplantae</taxon>
        <taxon>Streptophyta</taxon>
        <taxon>Embryophyta</taxon>
        <taxon>Tracheophyta</taxon>
        <taxon>Spermatophyta</taxon>
        <taxon>Magnoliopsida</taxon>
        <taxon>Ranunculales</taxon>
        <taxon>Ranunculaceae</taxon>
        <taxon>Thalictroideae</taxon>
        <taxon>Aquilegia</taxon>
    </lineage>
</organism>
<dbReference type="InParanoid" id="A0A2G5C3Q4"/>
<feature type="region of interest" description="Disordered" evidence="1">
    <location>
        <begin position="22"/>
        <end position="46"/>
    </location>
</feature>
<proteinExistence type="predicted"/>
<evidence type="ECO:0000256" key="1">
    <source>
        <dbReference type="SAM" id="MobiDB-lite"/>
    </source>
</evidence>